<dbReference type="AlphaFoldDB" id="A0A841EF68"/>
<evidence type="ECO:0000313" key="2">
    <source>
        <dbReference type="Proteomes" id="UP000578077"/>
    </source>
</evidence>
<protein>
    <submittedName>
        <fullName evidence="1">Uncharacterized protein</fullName>
    </submittedName>
</protein>
<comment type="caution">
    <text evidence="1">The sequence shown here is derived from an EMBL/GenBank/DDBJ whole genome shotgun (WGS) entry which is preliminary data.</text>
</comment>
<sequence length="65" mass="6599">MSNLPPPPAVGAAVQPATGQVMAWIAPAGQLAHLVPLPPARARDLASQLLAAAEAAEQIEDGDHQ</sequence>
<reference evidence="1 2" key="1">
    <citation type="submission" date="2020-08" db="EMBL/GenBank/DDBJ databases">
        <title>Sequencing the genomes of 1000 actinobacteria strains.</title>
        <authorList>
            <person name="Klenk H.-P."/>
        </authorList>
    </citation>
    <scope>NUCLEOTIDE SEQUENCE [LARGE SCALE GENOMIC DNA]</scope>
    <source>
        <strain evidence="1 2">DSM 44593</strain>
    </source>
</reference>
<proteinExistence type="predicted"/>
<accession>A0A841EF68</accession>
<dbReference type="Proteomes" id="UP000578077">
    <property type="component" value="Unassembled WGS sequence"/>
</dbReference>
<keyword evidence="2" id="KW-1185">Reference proteome</keyword>
<gene>
    <name evidence="1" type="ORF">HNR25_001812</name>
</gene>
<organism evidence="1 2">
    <name type="scientific">Streptomonospora salina</name>
    <dbReference type="NCBI Taxonomy" id="104205"/>
    <lineage>
        <taxon>Bacteria</taxon>
        <taxon>Bacillati</taxon>
        <taxon>Actinomycetota</taxon>
        <taxon>Actinomycetes</taxon>
        <taxon>Streptosporangiales</taxon>
        <taxon>Nocardiopsidaceae</taxon>
        <taxon>Streptomonospora</taxon>
    </lineage>
</organism>
<dbReference type="RefSeq" id="WP_184634209.1">
    <property type="nucleotide sequence ID" value="NZ_BAABKT010000008.1"/>
</dbReference>
<evidence type="ECO:0000313" key="1">
    <source>
        <dbReference type="EMBL" id="MBB5998061.1"/>
    </source>
</evidence>
<name>A0A841EF68_9ACTN</name>
<dbReference type="EMBL" id="JACHLY010000001">
    <property type="protein sequence ID" value="MBB5998061.1"/>
    <property type="molecule type" value="Genomic_DNA"/>
</dbReference>